<dbReference type="EC" id="5.1.1.1" evidence="5"/>
<dbReference type="NCBIfam" id="NF008897">
    <property type="entry name" value="PRK11930.1"/>
    <property type="match status" value="1"/>
</dbReference>
<feature type="binding site" evidence="5 7">
    <location>
        <position position="590"/>
    </location>
    <ligand>
        <name>substrate</name>
    </ligand>
</feature>
<dbReference type="InterPro" id="IPR009006">
    <property type="entry name" value="Ala_racemase/Decarboxylase_C"/>
</dbReference>
<dbReference type="InterPro" id="IPR029066">
    <property type="entry name" value="PLP-binding_barrel"/>
</dbReference>
<dbReference type="SUPFAM" id="SSF50621">
    <property type="entry name" value="Alanine racemase C-terminal domain-like"/>
    <property type="match status" value="1"/>
</dbReference>
<dbReference type="GO" id="GO:0005829">
    <property type="term" value="C:cytosol"/>
    <property type="evidence" value="ECO:0007669"/>
    <property type="project" value="TreeGrafter"/>
</dbReference>
<evidence type="ECO:0000313" key="9">
    <source>
        <dbReference type="EMBL" id="HIX75712.1"/>
    </source>
</evidence>
<dbReference type="GO" id="GO:0030632">
    <property type="term" value="P:D-alanine biosynthetic process"/>
    <property type="evidence" value="ECO:0007669"/>
    <property type="project" value="UniProtKB-UniRule"/>
</dbReference>
<dbReference type="SUPFAM" id="SSF53244">
    <property type="entry name" value="MurD-like peptide ligases, peptide-binding domain"/>
    <property type="match status" value="1"/>
</dbReference>
<comment type="catalytic activity">
    <reaction evidence="1 5">
        <text>L-alanine = D-alanine</text>
        <dbReference type="Rhea" id="RHEA:20249"/>
        <dbReference type="ChEBI" id="CHEBI:57416"/>
        <dbReference type="ChEBI" id="CHEBI:57972"/>
        <dbReference type="EC" id="5.1.1.1"/>
    </reaction>
</comment>
<dbReference type="Proteomes" id="UP000886740">
    <property type="component" value="Unassembled WGS sequence"/>
</dbReference>
<dbReference type="SUPFAM" id="SSF63418">
    <property type="entry name" value="MurE/MurF N-terminal domain"/>
    <property type="match status" value="1"/>
</dbReference>
<comment type="function">
    <text evidence="5">Catalyzes the interconversion of L-alanine and D-alanine. May also act on other amino acids.</text>
</comment>
<dbReference type="InterPro" id="IPR036565">
    <property type="entry name" value="Mur-like_cat_sf"/>
</dbReference>
<feature type="active site" description="Proton acceptor; specific for D-alanine" evidence="5">
    <location>
        <position position="492"/>
    </location>
</feature>
<dbReference type="Gene3D" id="3.90.190.20">
    <property type="entry name" value="Mur ligase, C-terminal domain"/>
    <property type="match status" value="1"/>
</dbReference>
<feature type="domain" description="Alanine racemase C-terminal" evidence="8">
    <location>
        <begin position="695"/>
        <end position="819"/>
    </location>
</feature>
<protein>
    <recommendedName>
        <fullName evidence="5">Alanine racemase</fullName>
        <ecNumber evidence="5">5.1.1.1</ecNumber>
    </recommendedName>
</protein>
<dbReference type="Gene3D" id="3.40.1190.10">
    <property type="entry name" value="Mur-like, catalytic domain"/>
    <property type="match status" value="1"/>
</dbReference>
<evidence type="ECO:0000256" key="7">
    <source>
        <dbReference type="PIRSR" id="PIRSR600821-52"/>
    </source>
</evidence>
<evidence type="ECO:0000313" key="10">
    <source>
        <dbReference type="Proteomes" id="UP000886740"/>
    </source>
</evidence>
<proteinExistence type="inferred from homology"/>
<dbReference type="GO" id="GO:0008784">
    <property type="term" value="F:alanine racemase activity"/>
    <property type="evidence" value="ECO:0007669"/>
    <property type="project" value="UniProtKB-UniRule"/>
</dbReference>
<evidence type="ECO:0000259" key="8">
    <source>
        <dbReference type="SMART" id="SM01005"/>
    </source>
</evidence>
<evidence type="ECO:0000256" key="2">
    <source>
        <dbReference type="ARBA" id="ARBA00001933"/>
    </source>
</evidence>
<dbReference type="InterPro" id="IPR036615">
    <property type="entry name" value="Mur_ligase_C_dom_sf"/>
</dbReference>
<dbReference type="CDD" id="cd00430">
    <property type="entry name" value="PLPDE_III_AR"/>
    <property type="match status" value="1"/>
</dbReference>
<dbReference type="EMBL" id="DXEL01000081">
    <property type="protein sequence ID" value="HIX75712.1"/>
    <property type="molecule type" value="Genomic_DNA"/>
</dbReference>
<dbReference type="GO" id="GO:0030170">
    <property type="term" value="F:pyridoxal phosphate binding"/>
    <property type="evidence" value="ECO:0007669"/>
    <property type="project" value="UniProtKB-UniRule"/>
</dbReference>
<dbReference type="Gene3D" id="3.20.20.10">
    <property type="entry name" value="Alanine racemase"/>
    <property type="match status" value="1"/>
</dbReference>
<dbReference type="InterPro" id="IPR000821">
    <property type="entry name" value="Ala_racemase"/>
</dbReference>
<keyword evidence="3 5" id="KW-0663">Pyridoxal phosphate</keyword>
<organism evidence="9 10">
    <name type="scientific">Candidatus Parabacteroides intestinipullorum</name>
    <dbReference type="NCBI Taxonomy" id="2838723"/>
    <lineage>
        <taxon>Bacteria</taxon>
        <taxon>Pseudomonadati</taxon>
        <taxon>Bacteroidota</taxon>
        <taxon>Bacteroidia</taxon>
        <taxon>Bacteroidales</taxon>
        <taxon>Tannerellaceae</taxon>
        <taxon>Parabacteroides</taxon>
    </lineage>
</organism>
<evidence type="ECO:0000256" key="5">
    <source>
        <dbReference type="HAMAP-Rule" id="MF_01201"/>
    </source>
</evidence>
<dbReference type="PANTHER" id="PTHR30511">
    <property type="entry name" value="ALANINE RACEMASE"/>
    <property type="match status" value="1"/>
</dbReference>
<evidence type="ECO:0000256" key="3">
    <source>
        <dbReference type="ARBA" id="ARBA00022898"/>
    </source>
</evidence>
<keyword evidence="4 5" id="KW-0413">Isomerase</keyword>
<feature type="modified residue" description="N6-(pyridoxal phosphate)lysine" evidence="5 6">
    <location>
        <position position="492"/>
    </location>
</feature>
<dbReference type="InterPro" id="IPR011079">
    <property type="entry name" value="Ala_racemase_C"/>
</dbReference>
<keyword evidence="9" id="KW-0436">Ligase</keyword>
<dbReference type="PANTHER" id="PTHR30511:SF0">
    <property type="entry name" value="ALANINE RACEMASE, CATABOLIC-RELATED"/>
    <property type="match status" value="1"/>
</dbReference>
<gene>
    <name evidence="9" type="ORF">H9977_11880</name>
</gene>
<comment type="pathway">
    <text evidence="5">Amino-acid biosynthesis; D-alanine biosynthesis; D-alanine from L-alanine: step 1/1.</text>
</comment>
<dbReference type="InterPro" id="IPR013221">
    <property type="entry name" value="Mur_ligase_cen"/>
</dbReference>
<accession>A0A9D1XAZ8</accession>
<dbReference type="NCBIfam" id="TIGR00492">
    <property type="entry name" value="alr"/>
    <property type="match status" value="1"/>
</dbReference>
<dbReference type="Gene3D" id="2.40.37.10">
    <property type="entry name" value="Lyase, Ornithine Decarboxylase, Chain A, domain 1"/>
    <property type="match status" value="1"/>
</dbReference>
<dbReference type="GO" id="GO:0005524">
    <property type="term" value="F:ATP binding"/>
    <property type="evidence" value="ECO:0007669"/>
    <property type="project" value="InterPro"/>
</dbReference>
<comment type="cofactor">
    <cofactor evidence="2 5 6">
        <name>pyridoxal 5'-phosphate</name>
        <dbReference type="ChEBI" id="CHEBI:597326"/>
    </cofactor>
</comment>
<comment type="caution">
    <text evidence="9">The sequence shown here is derived from an EMBL/GenBank/DDBJ whole genome shotgun (WGS) entry which is preliminary data.</text>
</comment>
<dbReference type="AlphaFoldDB" id="A0A9D1XAZ8"/>
<dbReference type="FunFam" id="3.20.20.10:FF:000002">
    <property type="entry name" value="Alanine racemase"/>
    <property type="match status" value="1"/>
</dbReference>
<dbReference type="Pfam" id="PF01168">
    <property type="entry name" value="Ala_racemase_N"/>
    <property type="match status" value="1"/>
</dbReference>
<dbReference type="GO" id="GO:0016881">
    <property type="term" value="F:acid-amino acid ligase activity"/>
    <property type="evidence" value="ECO:0007669"/>
    <property type="project" value="InterPro"/>
</dbReference>
<comment type="similarity">
    <text evidence="5">Belongs to the alanine racemase family.</text>
</comment>
<dbReference type="Gene3D" id="3.40.1390.10">
    <property type="entry name" value="MurE/MurF, N-terminal domain"/>
    <property type="match status" value="1"/>
</dbReference>
<dbReference type="SUPFAM" id="SSF53623">
    <property type="entry name" value="MurD-like peptide ligases, catalytic domain"/>
    <property type="match status" value="1"/>
</dbReference>
<reference evidence="9" key="1">
    <citation type="journal article" date="2021" name="PeerJ">
        <title>Extensive microbial diversity within the chicken gut microbiome revealed by metagenomics and culture.</title>
        <authorList>
            <person name="Gilroy R."/>
            <person name="Ravi A."/>
            <person name="Getino M."/>
            <person name="Pursley I."/>
            <person name="Horton D.L."/>
            <person name="Alikhan N.F."/>
            <person name="Baker D."/>
            <person name="Gharbi K."/>
            <person name="Hall N."/>
            <person name="Watson M."/>
            <person name="Adriaenssens E.M."/>
            <person name="Foster-Nyarko E."/>
            <person name="Jarju S."/>
            <person name="Secka A."/>
            <person name="Antonio M."/>
            <person name="Oren A."/>
            <person name="Chaudhuri R.R."/>
            <person name="La Ragione R."/>
            <person name="Hildebrand F."/>
            <person name="Pallen M.J."/>
        </authorList>
    </citation>
    <scope>NUCLEOTIDE SEQUENCE</scope>
    <source>
        <strain evidence="9">ChiGjej6B6-14162</strain>
    </source>
</reference>
<dbReference type="PRINTS" id="PR00992">
    <property type="entry name" value="ALARACEMASE"/>
</dbReference>
<dbReference type="InterPro" id="IPR001608">
    <property type="entry name" value="Ala_racemase_N"/>
</dbReference>
<dbReference type="SMART" id="SM01005">
    <property type="entry name" value="Ala_racemase_C"/>
    <property type="match status" value="1"/>
</dbReference>
<reference evidence="9" key="2">
    <citation type="submission" date="2021-04" db="EMBL/GenBank/DDBJ databases">
        <authorList>
            <person name="Gilroy R."/>
        </authorList>
    </citation>
    <scope>NUCLEOTIDE SEQUENCE</scope>
    <source>
        <strain evidence="9">ChiGjej6B6-14162</strain>
    </source>
</reference>
<evidence type="ECO:0000256" key="6">
    <source>
        <dbReference type="PIRSR" id="PIRSR600821-50"/>
    </source>
</evidence>
<evidence type="ECO:0000256" key="1">
    <source>
        <dbReference type="ARBA" id="ARBA00000316"/>
    </source>
</evidence>
<dbReference type="Pfam" id="PF08245">
    <property type="entry name" value="Mur_ligase_M"/>
    <property type="match status" value="1"/>
</dbReference>
<feature type="active site" description="Proton acceptor; specific for L-alanine" evidence="5">
    <location>
        <position position="716"/>
    </location>
</feature>
<dbReference type="HAMAP" id="MF_01201">
    <property type="entry name" value="Ala_racemase"/>
    <property type="match status" value="1"/>
</dbReference>
<feature type="binding site" evidence="5 7">
    <location>
        <position position="765"/>
    </location>
    <ligand>
        <name>substrate</name>
    </ligand>
</feature>
<dbReference type="InterPro" id="IPR035911">
    <property type="entry name" value="MurE/MurF_N"/>
</dbReference>
<sequence>MEYAIKDIAQIIKATTNQLHDDTISILLTDSRRLSFPEKSLFFALTTKTNDGHKFIPELYNLRVRNFVVSEMLPEFHQLEGANFLIVKDPLRALQKLAAYHRKRFHIPVIGITGSNGKTIVKEFLYQLLHNEFNIVRSPRSYNSQLGVPLSVWQMNDKNTLGIFEAGISQPDEMENLQPIIAPTIGIITNIGEAHQENFISPAQKCLEKLSLFNDCEVIIYDGDDAFIANCIESACLSHKAIAWSRTDSEAPLFIESIQKGKNETVIHCTLLGFTRTVTIPFTDDASIENVIHCLAVMLYLKPTCANDVAKFSQLEPVDMRLDVKEGINNCLLINDTYNSDINSLDIALDFLQSRKEREDQKCTLILSDILQSGMLPKLLYKKVADLIRRKKVDRIIGIGRDLPEYGSIFEIEKDFFQTTDEFLQSPVIKDFHNELILIKGSRKFHFERIADLLEKKVHETILEVNLDAIVHNFNYYRSKLKPETKMVCMVKAFGYGAGYYELAKTLQEHRCDYLAVAVADEGAALREAGISIPIIIMNPEFSSFNVLFENQLEPEVYSFRLLDALIKETEKRGITGYPVHIKIDTGMHRLGFQPRDVAAIVERLKGQTGLEARSIFSHLVGSDSFIFDEFTHGQLDKFTQAVHELEEGLGHTVIKHILNSAGIERFADYQMDMVRLGIGLYGISASGQKGLRNVSTLRTTILQIQEVPAGDSIGYSRKSYVDRDSRIAIIPIGYADGLDRHFSNGQGVVVINGQRCPIIGNICMDACMIDVTDIDAKEGDSVVVFGDELPVTELAEKLKTIPYEILTSVSPRVKRVYYRE</sequence>
<dbReference type="Pfam" id="PF00842">
    <property type="entry name" value="Ala_racemase_C"/>
    <property type="match status" value="1"/>
</dbReference>
<dbReference type="SUPFAM" id="SSF51419">
    <property type="entry name" value="PLP-binding barrel"/>
    <property type="match status" value="1"/>
</dbReference>
<name>A0A9D1XAZ8_9BACT</name>
<evidence type="ECO:0000256" key="4">
    <source>
        <dbReference type="ARBA" id="ARBA00023235"/>
    </source>
</evidence>